<evidence type="ECO:0000313" key="2">
    <source>
        <dbReference type="Proteomes" id="UP000013966"/>
    </source>
</evidence>
<dbReference type="HOGENOM" id="CLU_031690_3_1_4"/>
<dbReference type="EMBL" id="AP013060">
    <property type="protein sequence ID" value="BAN26543.1"/>
    <property type="molecule type" value="Genomic_DNA"/>
</dbReference>
<dbReference type="STRING" id="758793.BRPE64_CCDS04600"/>
<dbReference type="NCBIfam" id="TIGR03353">
    <property type="entry name" value="VI_chp_4"/>
    <property type="match status" value="1"/>
</dbReference>
<dbReference type="KEGG" id="buo:BRPE64_CCDS04600"/>
<dbReference type="Proteomes" id="UP000013966">
    <property type="component" value="Chromosome 3"/>
</dbReference>
<name>R4WPD7_9BURK</name>
<gene>
    <name evidence="1" type="ORF">BRPE64_CCDS04600</name>
</gene>
<dbReference type="PATRIC" id="fig|758793.3.peg.4776"/>
<keyword evidence="2" id="KW-1185">Reference proteome</keyword>
<reference evidence="1 2" key="1">
    <citation type="journal article" date="2013" name="Genome Announc.">
        <title>Complete Genome Sequence of Burkholderia sp. Strain RPE64, Bacterial Symbiont of the Bean Bug Riptortus pedestris.</title>
        <authorList>
            <person name="Shibata T.F."/>
            <person name="Maeda T."/>
            <person name="Nikoh N."/>
            <person name="Yamaguchi K."/>
            <person name="Oshima K."/>
            <person name="Hattori M."/>
            <person name="Nishiyama T."/>
            <person name="Hasebe M."/>
            <person name="Fukatsu T."/>
            <person name="Kikuchi Y."/>
            <person name="Shigenobu S."/>
        </authorList>
    </citation>
    <scope>NUCLEOTIDE SEQUENCE [LARGE SCALE GENOMIC DNA]</scope>
</reference>
<dbReference type="PANTHER" id="PTHR35566">
    <property type="entry name" value="BLR3599 PROTEIN"/>
    <property type="match status" value="1"/>
</dbReference>
<sequence>MDHNKGIYWYQGMFMQPQHFQLASLHEQFRNKPVFETGLPHFWGAGALDIATGAIASQTIEVRSARLIFPDRTYVEYPGNAVLAPRSFDAASIGEGRALTVYLGVRKFAAEGNNVTLCDSADAAAGVQTRFASLEQAADVPDLHSNGPAAPVHTLLHVLKIFFEGETANLGQYDLIPIAQLARIGDTVTLSERFIAPGYALSGSDTLLRIVREIRDDVVGRAHHLQEFKNPRELQKAEFDPGYMTLLLAMRTLSRAAPRLVHLTQTPNVHPWHVYGELRSLVGELSAFSERFDMLGDAQDGTPGLPPYDHTDLWNCFSRAQALIGFLLGEIAIGPEHLAVLEYRDGMYAGDLPRAFFDRRNRFYLVLRTDQQPPAHVVDGALHDARLANAADVTRLVAHALPGLELIHLPNAPQGMPRRASSNYFRIEQVSELWDAVERDENIALQWPDAPQDLRAEIVVLRR</sequence>
<reference evidence="1 2" key="2">
    <citation type="journal article" date="2018" name="Int. J. Syst. Evol. Microbiol.">
        <title>Burkholderia insecticola sp. nov., a gut symbiotic bacterium of the bean bug Riptortus pedestris.</title>
        <authorList>
            <person name="Takeshita K."/>
            <person name="Tamaki H."/>
            <person name="Ohbayashi T."/>
            <person name="Meng X.-Y."/>
            <person name="Sone T."/>
            <person name="Mitani Y."/>
            <person name="Peeters C."/>
            <person name="Kikuchi Y."/>
            <person name="Vandamme P."/>
        </authorList>
    </citation>
    <scope>NUCLEOTIDE SEQUENCE [LARGE SCALE GENOMIC DNA]</scope>
    <source>
        <strain evidence="1">RPE64</strain>
    </source>
</reference>
<dbReference type="InterPro" id="IPR010263">
    <property type="entry name" value="T6SS_TssK"/>
</dbReference>
<dbReference type="OrthoDB" id="9775333at2"/>
<evidence type="ECO:0000313" key="1">
    <source>
        <dbReference type="EMBL" id="BAN26543.1"/>
    </source>
</evidence>
<protein>
    <submittedName>
        <fullName evidence="1">Uncharacterized protein</fullName>
    </submittedName>
</protein>
<dbReference type="PANTHER" id="PTHR35566:SF1">
    <property type="entry name" value="TYPE VI SECRETION SYSTEM BASEPLATE COMPONENT TSSK1"/>
    <property type="match status" value="1"/>
</dbReference>
<accession>R4WPD7</accession>
<proteinExistence type="predicted"/>
<dbReference type="Pfam" id="PF05936">
    <property type="entry name" value="T6SS_VasE"/>
    <property type="match status" value="1"/>
</dbReference>
<organism evidence="1 2">
    <name type="scientific">Caballeronia insecticola</name>
    <dbReference type="NCBI Taxonomy" id="758793"/>
    <lineage>
        <taxon>Bacteria</taxon>
        <taxon>Pseudomonadati</taxon>
        <taxon>Pseudomonadota</taxon>
        <taxon>Betaproteobacteria</taxon>
        <taxon>Burkholderiales</taxon>
        <taxon>Burkholderiaceae</taxon>
        <taxon>Caballeronia</taxon>
    </lineage>
</organism>
<dbReference type="RefSeq" id="WP_016347252.1">
    <property type="nucleotide sequence ID" value="NC_021288.1"/>
</dbReference>
<dbReference type="AlphaFoldDB" id="R4WPD7"/>